<feature type="region of interest" description="Disordered" evidence="2">
    <location>
        <begin position="220"/>
        <end position="270"/>
    </location>
</feature>
<accession>A0A5K0VZN1</accession>
<evidence type="ECO:0000256" key="2">
    <source>
        <dbReference type="SAM" id="MobiDB-lite"/>
    </source>
</evidence>
<dbReference type="PANTHER" id="PTHR33155:SF75">
    <property type="entry name" value="OS02G0750800 PROTEIN"/>
    <property type="match status" value="1"/>
</dbReference>
<gene>
    <name evidence="4" type="ORF">NYM_LOCUS1646</name>
</gene>
<evidence type="ECO:0000259" key="3">
    <source>
        <dbReference type="Pfam" id="PF11250"/>
    </source>
</evidence>
<dbReference type="Gramene" id="NC1G0128290.1">
    <property type="protein sequence ID" value="NC1G0128290.1:cds"/>
    <property type="gene ID" value="NC1G0128290"/>
</dbReference>
<feature type="region of interest" description="Disordered" evidence="2">
    <location>
        <begin position="11"/>
        <end position="63"/>
    </location>
</feature>
<protein>
    <recommendedName>
        <fullName evidence="3">FAF domain-containing protein</fullName>
    </recommendedName>
</protein>
<evidence type="ECO:0000313" key="4">
    <source>
        <dbReference type="EMBL" id="VVV46297.1"/>
    </source>
</evidence>
<feature type="domain" description="FAF" evidence="3">
    <location>
        <begin position="169"/>
        <end position="222"/>
    </location>
</feature>
<sequence>MNLCRSFWRFSEGNDDGGDDGGGRRRKSFSFHKEDEGGNGVVDAKKPPSGLHRSRSLPCQGSSSAGLSLIAAAAEVQKPRNVLESSAVRRPVGAGPALVPAFRQNDDSGLEQHPCTEGLGSESSDETGPSSSGESRDGEVDSGVAWRERVYLEKWARRKMIARQRVRSELPPPLPWLSTKGRPSFVLHPERRDGRILMTAVRLDQHDVFLATRHSGRLTLQLVGRPPRPSSTTTNNNHDGADDLKEESEELDEQEQEDEDHGSPERPVHVAALDGPTEENDANCEAAQEKQEVQAERIQSLAKCLNAAITIASKIEVQEYEKHDGGGLINEYYTKESEKEDKSDSGVAHLLPAMTAGSSQGSCRCCDCGELGDFWNHRYVAAT</sequence>
<dbReference type="PANTHER" id="PTHR33155">
    <property type="entry name" value="FANTASTIC FOUR-LIKE PROTEIN (DUF3049)"/>
    <property type="match status" value="1"/>
</dbReference>
<dbReference type="InterPro" id="IPR021410">
    <property type="entry name" value="FAF"/>
</dbReference>
<reference evidence="4" key="1">
    <citation type="submission" date="2019-09" db="EMBL/GenBank/DDBJ databases">
        <authorList>
            <person name="Zhang L."/>
        </authorList>
    </citation>
    <scope>NUCLEOTIDE SEQUENCE</scope>
</reference>
<dbReference type="InterPro" id="IPR046431">
    <property type="entry name" value="FAF_dom"/>
</dbReference>
<name>A0A5K0VZN1_9MAGN</name>
<organism evidence="4">
    <name type="scientific">Nymphaea colorata</name>
    <name type="common">pocket water lily</name>
    <dbReference type="NCBI Taxonomy" id="210225"/>
    <lineage>
        <taxon>Eukaryota</taxon>
        <taxon>Viridiplantae</taxon>
        <taxon>Streptophyta</taxon>
        <taxon>Embryophyta</taxon>
        <taxon>Tracheophyta</taxon>
        <taxon>Spermatophyta</taxon>
        <taxon>Magnoliopsida</taxon>
        <taxon>Nymphaeales</taxon>
        <taxon>Nymphaeaceae</taxon>
        <taxon>Nymphaea</taxon>
    </lineage>
</organism>
<dbReference type="Pfam" id="PF11250">
    <property type="entry name" value="FAF"/>
    <property type="match status" value="1"/>
</dbReference>
<feature type="region of interest" description="Disordered" evidence="2">
    <location>
        <begin position="97"/>
        <end position="142"/>
    </location>
</feature>
<feature type="compositionally biased region" description="Acidic residues" evidence="2">
    <location>
        <begin position="244"/>
        <end position="260"/>
    </location>
</feature>
<evidence type="ECO:0000256" key="1">
    <source>
        <dbReference type="ARBA" id="ARBA00008690"/>
    </source>
</evidence>
<dbReference type="AlphaFoldDB" id="A0A5K0VZN1"/>
<feature type="compositionally biased region" description="Low complexity" evidence="2">
    <location>
        <begin position="120"/>
        <end position="133"/>
    </location>
</feature>
<proteinExistence type="inferred from homology"/>
<dbReference type="EMBL" id="LR721774">
    <property type="protein sequence ID" value="VVV46297.1"/>
    <property type="molecule type" value="Genomic_DNA"/>
</dbReference>
<comment type="similarity">
    <text evidence="1">Belongs to the fantastic four family.</text>
</comment>